<keyword evidence="7" id="KW-0210">Decarboxylase</keyword>
<gene>
    <name evidence="18" type="primary">LOC108831288</name>
</gene>
<evidence type="ECO:0000256" key="3">
    <source>
        <dbReference type="ARBA" id="ARBA00005100"/>
    </source>
</evidence>
<dbReference type="GO" id="GO:0042732">
    <property type="term" value="P:D-xylose metabolic process"/>
    <property type="evidence" value="ECO:0007669"/>
    <property type="project" value="InterPro"/>
</dbReference>
<dbReference type="Gene3D" id="3.40.50.720">
    <property type="entry name" value="NAD(P)-binding Rossmann-like Domain"/>
    <property type="match status" value="2"/>
</dbReference>
<dbReference type="SUPFAM" id="SSF51735">
    <property type="entry name" value="NAD(P)-binding Rossmann-fold domains"/>
    <property type="match status" value="1"/>
</dbReference>
<evidence type="ECO:0000256" key="7">
    <source>
        <dbReference type="ARBA" id="ARBA00022793"/>
    </source>
</evidence>
<comment type="pathway">
    <text evidence="3">Nucleotide-sugar biosynthesis; UDP-alpha-D-xylose biosynthesis; UDP-alpha-D-xylose from UDP-alpha-D-glucuronate: step 1/1.</text>
</comment>
<keyword evidence="17" id="KW-1185">Reference proteome</keyword>
<protein>
    <recommendedName>
        <fullName evidence="5">UDP-glucuronate decarboxylase</fullName>
        <ecNumber evidence="5">4.1.1.35</ecNumber>
    </recommendedName>
</protein>
<dbReference type="AlphaFoldDB" id="A0A6J0LK31"/>
<dbReference type="InterPro" id="IPR016040">
    <property type="entry name" value="NAD(P)-bd_dom"/>
</dbReference>
<keyword evidence="11" id="KW-0333">Golgi apparatus</keyword>
<sequence>MASELINRRHEADQPAADAYYPKPIKPWFSVTRPMRYMLREQRLLFVLVGIAIATVVFTIFPRSTQSTPYSDPFSAYGIRPDESHVPAFQAQRKPSLEYLNRMGAFSGGKIPLGLKRKGLRVVVTGGAGFVGSHLVDRLMARGDTVIVVDNFFTGRKENVMHHFGNPNFELIRHDVVEPILLEVDQIYHLACPASPVHYKFNPVKTIKTNVVGTLNMLGLAKRVGARFLLTSTSEVYGDPLQHPQVETYWGNVNPIGVRSCYDEGKRTAETLAMDYHRGANVEVRIARIFNTYGPRMCIDDGRVVSNFVAQALRKEPLTVYGDGKQTRSFQFVSDLVEGLMRLMEGEHVGPFNLGNPGEFTMLELAKVVQETIDPNANIEFRPNTEDDPHKRKPDITKAKELLGWEPKVSLRQGLPLMVKDFRQRVFGDQKEGSSMATTTSA</sequence>
<dbReference type="Proteomes" id="UP000504610">
    <property type="component" value="Chromosome 5"/>
</dbReference>
<dbReference type="InterPro" id="IPR044516">
    <property type="entry name" value="UXS-like"/>
</dbReference>
<dbReference type="RefSeq" id="XP_018460347.2">
    <property type="nucleotide sequence ID" value="XM_018604845.2"/>
</dbReference>
<evidence type="ECO:0000256" key="12">
    <source>
        <dbReference type="ARBA" id="ARBA00023136"/>
    </source>
</evidence>
<accession>A0A6J0LK31</accession>
<dbReference type="FunFam" id="3.40.50.720:FF:000073">
    <property type="entry name" value="UDP-glucuronic acid decarboxylase 2"/>
    <property type="match status" value="1"/>
</dbReference>
<evidence type="ECO:0000256" key="4">
    <source>
        <dbReference type="ARBA" id="ARBA00007505"/>
    </source>
</evidence>
<dbReference type="PANTHER" id="PTHR43078">
    <property type="entry name" value="UDP-GLUCURONIC ACID DECARBOXYLASE-RELATED"/>
    <property type="match status" value="1"/>
</dbReference>
<dbReference type="KEGG" id="rsz:108831288"/>
<name>A0A6J0LK31_RAPSA</name>
<reference evidence="17" key="1">
    <citation type="journal article" date="2019" name="Database">
        <title>The radish genome database (RadishGD): an integrated information resource for radish genomics.</title>
        <authorList>
            <person name="Yu H.J."/>
            <person name="Baek S."/>
            <person name="Lee Y.J."/>
            <person name="Cho A."/>
            <person name="Mun J.H."/>
        </authorList>
    </citation>
    <scope>NUCLEOTIDE SEQUENCE [LARGE SCALE GENOMIC DNA]</scope>
    <source>
        <strain evidence="17">cv. WK10039</strain>
    </source>
</reference>
<proteinExistence type="inferred from homology"/>
<dbReference type="CDD" id="cd05230">
    <property type="entry name" value="UGD_SDR_e"/>
    <property type="match status" value="1"/>
</dbReference>
<keyword evidence="9 15" id="KW-1133">Transmembrane helix</keyword>
<dbReference type="PANTHER" id="PTHR43078:SF6">
    <property type="entry name" value="UDP-GLUCURONIC ACID DECARBOXYLASE 1"/>
    <property type="match status" value="1"/>
</dbReference>
<dbReference type="EC" id="4.1.1.35" evidence="5"/>
<dbReference type="FunFam" id="3.40.50.720:FF:000044">
    <property type="entry name" value="UDP-glucuronic acid decarboxylase 1"/>
    <property type="match status" value="1"/>
</dbReference>
<organism evidence="17 18">
    <name type="scientific">Raphanus sativus</name>
    <name type="common">Radish</name>
    <name type="synonym">Raphanus raphanistrum var. sativus</name>
    <dbReference type="NCBI Taxonomy" id="3726"/>
    <lineage>
        <taxon>Eukaryota</taxon>
        <taxon>Viridiplantae</taxon>
        <taxon>Streptophyta</taxon>
        <taxon>Embryophyta</taxon>
        <taxon>Tracheophyta</taxon>
        <taxon>Spermatophyta</taxon>
        <taxon>Magnoliopsida</taxon>
        <taxon>eudicotyledons</taxon>
        <taxon>Gunneridae</taxon>
        <taxon>Pentapetalae</taxon>
        <taxon>rosids</taxon>
        <taxon>malvids</taxon>
        <taxon>Brassicales</taxon>
        <taxon>Brassicaceae</taxon>
        <taxon>Brassiceae</taxon>
        <taxon>Raphanus</taxon>
    </lineage>
</organism>
<reference evidence="18" key="2">
    <citation type="submission" date="2025-08" db="UniProtKB">
        <authorList>
            <consortium name="RefSeq"/>
        </authorList>
    </citation>
    <scope>IDENTIFICATION</scope>
    <source>
        <tissue evidence="18">Leaf</tissue>
    </source>
</reference>
<dbReference type="OrthoDB" id="331544at2759"/>
<dbReference type="GO" id="GO:0032580">
    <property type="term" value="C:Golgi cisterna membrane"/>
    <property type="evidence" value="ECO:0007669"/>
    <property type="project" value="UniProtKB-SubCell"/>
</dbReference>
<evidence type="ECO:0000256" key="2">
    <source>
        <dbReference type="ARBA" id="ARBA00004447"/>
    </source>
</evidence>
<dbReference type="UniPathway" id="UPA00796">
    <property type="reaction ID" value="UER00771"/>
</dbReference>
<dbReference type="Pfam" id="PF16363">
    <property type="entry name" value="GDP_Man_Dehyd"/>
    <property type="match status" value="1"/>
</dbReference>
<dbReference type="GO" id="GO:0033320">
    <property type="term" value="P:UDP-D-xylose biosynthetic process"/>
    <property type="evidence" value="ECO:0007669"/>
    <property type="project" value="UniProtKB-UniPathway"/>
</dbReference>
<evidence type="ECO:0000256" key="11">
    <source>
        <dbReference type="ARBA" id="ARBA00023034"/>
    </source>
</evidence>
<evidence type="ECO:0000256" key="1">
    <source>
        <dbReference type="ARBA" id="ARBA00001911"/>
    </source>
</evidence>
<evidence type="ECO:0000259" key="16">
    <source>
        <dbReference type="Pfam" id="PF16363"/>
    </source>
</evidence>
<evidence type="ECO:0000256" key="5">
    <source>
        <dbReference type="ARBA" id="ARBA00012290"/>
    </source>
</evidence>
<dbReference type="GeneID" id="108831288"/>
<dbReference type="InterPro" id="IPR036291">
    <property type="entry name" value="NAD(P)-bd_dom_sf"/>
</dbReference>
<comment type="function">
    <text evidence="14">Catalyzes the NAD-dependent decarboxylation of UDP-glucuronic acid to UDP-xylose. Necessary for the biosynthesis of the core tetrasaccharide in glycosaminoglycan biosynthesis.</text>
</comment>
<dbReference type="GO" id="GO:0048040">
    <property type="term" value="F:UDP-glucuronate decarboxylase activity"/>
    <property type="evidence" value="ECO:0007669"/>
    <property type="project" value="UniProtKB-EC"/>
</dbReference>
<comment type="similarity">
    <text evidence="4">Belongs to the NAD(P)-dependent epimerase/dehydratase family. UDP-glucuronic acid decarboxylase subfamily.</text>
</comment>
<evidence type="ECO:0000256" key="8">
    <source>
        <dbReference type="ARBA" id="ARBA00022968"/>
    </source>
</evidence>
<evidence type="ECO:0000256" key="9">
    <source>
        <dbReference type="ARBA" id="ARBA00022989"/>
    </source>
</evidence>
<evidence type="ECO:0000313" key="18">
    <source>
        <dbReference type="RefSeq" id="XP_018460347.2"/>
    </source>
</evidence>
<evidence type="ECO:0000256" key="10">
    <source>
        <dbReference type="ARBA" id="ARBA00023027"/>
    </source>
</evidence>
<comment type="subcellular location">
    <subcellularLocation>
        <location evidence="2">Golgi apparatus</location>
        <location evidence="2">Golgi stack membrane</location>
        <topology evidence="2">Single-pass type II membrane protein</topology>
    </subcellularLocation>
</comment>
<comment type="cofactor">
    <cofactor evidence="1">
        <name>NAD(+)</name>
        <dbReference type="ChEBI" id="CHEBI:57540"/>
    </cofactor>
</comment>
<evidence type="ECO:0000256" key="15">
    <source>
        <dbReference type="SAM" id="Phobius"/>
    </source>
</evidence>
<feature type="domain" description="NAD(P)-binding" evidence="16">
    <location>
        <begin position="124"/>
        <end position="416"/>
    </location>
</feature>
<feature type="transmembrane region" description="Helical" evidence="15">
    <location>
        <begin position="43"/>
        <end position="61"/>
    </location>
</feature>
<keyword evidence="13" id="KW-0456">Lyase</keyword>
<keyword evidence="8" id="KW-0735">Signal-anchor</keyword>
<evidence type="ECO:0000256" key="13">
    <source>
        <dbReference type="ARBA" id="ARBA00023239"/>
    </source>
</evidence>
<evidence type="ECO:0000256" key="6">
    <source>
        <dbReference type="ARBA" id="ARBA00022692"/>
    </source>
</evidence>
<keyword evidence="10" id="KW-0520">NAD</keyword>
<evidence type="ECO:0000313" key="17">
    <source>
        <dbReference type="Proteomes" id="UP000504610"/>
    </source>
</evidence>
<keyword evidence="6 15" id="KW-0812">Transmembrane</keyword>
<evidence type="ECO:0000256" key="14">
    <source>
        <dbReference type="ARBA" id="ARBA00025005"/>
    </source>
</evidence>
<dbReference type="GO" id="GO:0070403">
    <property type="term" value="F:NAD+ binding"/>
    <property type="evidence" value="ECO:0007669"/>
    <property type="project" value="InterPro"/>
</dbReference>
<keyword evidence="12 15" id="KW-0472">Membrane</keyword>